<sequence>MTTPFGLKPSEPHTSSFLIKEREQSSLNSKQLSLYIHGEEFLERQERLLNIIENDPVFSKTIRCYQGRSQRILNAMRKDKRILELKRQYRWTDDDLDMADLIVDESRPFSLHRSMFLPTLKNQTTPEQQELFLKPALDYRIIGCYAQTELGHGSNIQGLETTATYIPETKEFEIHSPSLTASKWWIGGLGIASTHAVVMARLITNGKDLGPHPFVVPIRSLQDHRPLAGIKVGDVGPKFGFNTVDNGFILFDHVRIPHNHMLARYAKVDPKTGSYTKPVNDKLSYGTMVYVRVKIVHQIGLSLARATTIATRYSAMRRQFATPQSMKAEVPVLNYEMVQYRIIPLIAQTFALLFTGKQMKKQYLEFMAELKQGDFSKLKELHASSSGLKSLSTTMAISGIEVCRRACGGHGFSQFSGLAEFYGNVLPNATWEGDNFILTQQTGKYLQKFFRDLSSRAAAGPVQGKATTEKYLLEYLTTSAHISPIKSMDDMYNHQYLLKALAHRAARLIHSSLSGSSQIDHYRISEAHCQYLILHNFVHSLPEPNDALYPSLARLCSLYAAHTLESHLADFLEDEYFAPRHAPMVRAAVRELIQELRPDVVPLVDAFNIPDFVVSSALGESDGVVYEKMMEKALLEPLNQTEVVAGYEECIRPFVHGGMGSELNVRL</sequence>
<keyword evidence="9" id="KW-0560">Oxidoreductase</keyword>
<comment type="similarity">
    <text evidence="5 12">Belongs to the acyl-CoA oxidase family.</text>
</comment>
<dbReference type="PIRSF" id="PIRSF000168">
    <property type="entry name" value="Acyl-CoA_oxidase"/>
    <property type="match status" value="1"/>
</dbReference>
<evidence type="ECO:0000259" key="14">
    <source>
        <dbReference type="Pfam" id="PF02770"/>
    </source>
</evidence>
<comment type="caution">
    <text evidence="17">The sequence shown here is derived from an EMBL/GenBank/DDBJ whole genome shotgun (WGS) entry which is preliminary data.</text>
</comment>
<comment type="pathway">
    <text evidence="4">Lipid metabolism; peroxisomal fatty acid beta-oxidation.</text>
</comment>
<dbReference type="InterPro" id="IPR046373">
    <property type="entry name" value="Acyl-CoA_Oxase/DH_mid-dom_sf"/>
</dbReference>
<evidence type="ECO:0000259" key="15">
    <source>
        <dbReference type="Pfam" id="PF14749"/>
    </source>
</evidence>
<accession>A0ABR2VXV1</accession>
<dbReference type="SUPFAM" id="SSF56645">
    <property type="entry name" value="Acyl-CoA dehydrogenase NM domain-like"/>
    <property type="match status" value="1"/>
</dbReference>
<organism evidence="17 18">
    <name type="scientific">Basidiobolus ranarum</name>
    <dbReference type="NCBI Taxonomy" id="34480"/>
    <lineage>
        <taxon>Eukaryota</taxon>
        <taxon>Fungi</taxon>
        <taxon>Fungi incertae sedis</taxon>
        <taxon>Zoopagomycota</taxon>
        <taxon>Entomophthoromycotina</taxon>
        <taxon>Basidiobolomycetes</taxon>
        <taxon>Basidiobolales</taxon>
        <taxon>Basidiobolaceae</taxon>
        <taxon>Basidiobolus</taxon>
    </lineage>
</organism>
<evidence type="ECO:0000256" key="10">
    <source>
        <dbReference type="ARBA" id="ARBA00023098"/>
    </source>
</evidence>
<dbReference type="Pfam" id="PF14749">
    <property type="entry name" value="Acyl-CoA_ox_N"/>
    <property type="match status" value="1"/>
</dbReference>
<name>A0ABR2VXV1_9FUNG</name>
<keyword evidence="10" id="KW-0443">Lipid metabolism</keyword>
<evidence type="ECO:0000313" key="18">
    <source>
        <dbReference type="Proteomes" id="UP001479436"/>
    </source>
</evidence>
<evidence type="ECO:0000256" key="3">
    <source>
        <dbReference type="ARBA" id="ARBA00004275"/>
    </source>
</evidence>
<comment type="catalytic activity">
    <reaction evidence="1">
        <text>a 2,3-saturated acyl-CoA + O2 = a (2E)-enoyl-CoA + H2O2</text>
        <dbReference type="Rhea" id="RHEA:38959"/>
        <dbReference type="ChEBI" id="CHEBI:15379"/>
        <dbReference type="ChEBI" id="CHEBI:16240"/>
        <dbReference type="ChEBI" id="CHEBI:58856"/>
        <dbReference type="ChEBI" id="CHEBI:65111"/>
        <dbReference type="EC" id="1.3.3.6"/>
    </reaction>
</comment>
<feature type="domain" description="Acyl-CoA oxidase C-terminal" evidence="13">
    <location>
        <begin position="517"/>
        <end position="655"/>
    </location>
</feature>
<dbReference type="Pfam" id="PF02770">
    <property type="entry name" value="Acyl-CoA_dh_M"/>
    <property type="match status" value="1"/>
</dbReference>
<keyword evidence="6 12" id="KW-0285">Flavoprotein</keyword>
<keyword evidence="7 12" id="KW-0274">FAD</keyword>
<dbReference type="PANTHER" id="PTHR10909:SF250">
    <property type="entry name" value="PEROXISOMAL ACYL-COENZYME A OXIDASE 1"/>
    <property type="match status" value="1"/>
</dbReference>
<evidence type="ECO:0000256" key="6">
    <source>
        <dbReference type="ARBA" id="ARBA00022630"/>
    </source>
</evidence>
<keyword evidence="8" id="KW-0276">Fatty acid metabolism</keyword>
<keyword evidence="11" id="KW-0576">Peroxisome</keyword>
<dbReference type="InterPro" id="IPR002655">
    <property type="entry name" value="Acyl-CoA_oxidase_C"/>
</dbReference>
<evidence type="ECO:0000256" key="1">
    <source>
        <dbReference type="ARBA" id="ARBA00001201"/>
    </source>
</evidence>
<evidence type="ECO:0000259" key="13">
    <source>
        <dbReference type="Pfam" id="PF01756"/>
    </source>
</evidence>
<dbReference type="InterPro" id="IPR009100">
    <property type="entry name" value="AcylCoA_DH/oxidase_NM_dom_sf"/>
</dbReference>
<dbReference type="InterPro" id="IPR055060">
    <property type="entry name" value="ACOX_C_alpha1"/>
</dbReference>
<evidence type="ECO:0000256" key="8">
    <source>
        <dbReference type="ARBA" id="ARBA00022832"/>
    </source>
</evidence>
<evidence type="ECO:0000256" key="11">
    <source>
        <dbReference type="ARBA" id="ARBA00023140"/>
    </source>
</evidence>
<dbReference type="InterPro" id="IPR006091">
    <property type="entry name" value="Acyl-CoA_Oxase/DH_mid-dom"/>
</dbReference>
<keyword evidence="18" id="KW-1185">Reference proteome</keyword>
<gene>
    <name evidence="17" type="ORF">K7432_009416</name>
</gene>
<evidence type="ECO:0000256" key="7">
    <source>
        <dbReference type="ARBA" id="ARBA00022827"/>
    </source>
</evidence>
<comment type="cofactor">
    <cofactor evidence="2">
        <name>FAD</name>
        <dbReference type="ChEBI" id="CHEBI:57692"/>
    </cofactor>
</comment>
<protein>
    <recommendedName>
        <fullName evidence="12">Acyl-coenzyme A oxidase</fullName>
    </recommendedName>
</protein>
<evidence type="ECO:0000259" key="16">
    <source>
        <dbReference type="Pfam" id="PF22924"/>
    </source>
</evidence>
<dbReference type="Proteomes" id="UP001479436">
    <property type="component" value="Unassembled WGS sequence"/>
</dbReference>
<dbReference type="Pfam" id="PF22924">
    <property type="entry name" value="ACOX_C_alpha1"/>
    <property type="match status" value="1"/>
</dbReference>
<feature type="domain" description="Acyl-CoA oxidase C-alpha1" evidence="16">
    <location>
        <begin position="285"/>
        <end position="446"/>
    </location>
</feature>
<dbReference type="Gene3D" id="1.10.540.10">
    <property type="entry name" value="Acyl-CoA dehydrogenase/oxidase, N-terminal domain"/>
    <property type="match status" value="1"/>
</dbReference>
<dbReference type="InterPro" id="IPR037069">
    <property type="entry name" value="AcylCoA_DH/ox_N_sf"/>
</dbReference>
<dbReference type="Gene3D" id="2.40.110.10">
    <property type="entry name" value="Butyryl-CoA Dehydrogenase, subunit A, domain 2"/>
    <property type="match status" value="1"/>
</dbReference>
<dbReference type="SUPFAM" id="SSF47203">
    <property type="entry name" value="Acyl-CoA dehydrogenase C-terminal domain-like"/>
    <property type="match status" value="2"/>
</dbReference>
<dbReference type="InterPro" id="IPR036250">
    <property type="entry name" value="AcylCo_DH-like_C"/>
</dbReference>
<evidence type="ECO:0000256" key="9">
    <source>
        <dbReference type="ARBA" id="ARBA00023002"/>
    </source>
</evidence>
<evidence type="ECO:0000256" key="5">
    <source>
        <dbReference type="ARBA" id="ARBA00006288"/>
    </source>
</evidence>
<evidence type="ECO:0000256" key="12">
    <source>
        <dbReference type="PIRNR" id="PIRNR000168"/>
    </source>
</evidence>
<evidence type="ECO:0000256" key="4">
    <source>
        <dbReference type="ARBA" id="ARBA00004846"/>
    </source>
</evidence>
<proteinExistence type="inferred from homology"/>
<dbReference type="InterPro" id="IPR029320">
    <property type="entry name" value="Acyl-CoA_ox_N"/>
</dbReference>
<evidence type="ECO:0000313" key="17">
    <source>
        <dbReference type="EMBL" id="KAK9708766.1"/>
    </source>
</evidence>
<reference evidence="17 18" key="1">
    <citation type="submission" date="2023-04" db="EMBL/GenBank/DDBJ databases">
        <title>Genome of Basidiobolus ranarum AG-B5.</title>
        <authorList>
            <person name="Stajich J.E."/>
            <person name="Carter-House D."/>
            <person name="Gryganskyi A."/>
        </authorList>
    </citation>
    <scope>NUCLEOTIDE SEQUENCE [LARGE SCALE GENOMIC DNA]</scope>
    <source>
        <strain evidence="17 18">AG-B5</strain>
    </source>
</reference>
<dbReference type="Gene3D" id="1.20.140.10">
    <property type="entry name" value="Butyryl-CoA Dehydrogenase, subunit A, domain 3"/>
    <property type="match status" value="2"/>
</dbReference>
<dbReference type="Pfam" id="PF01756">
    <property type="entry name" value="ACOX"/>
    <property type="match status" value="1"/>
</dbReference>
<dbReference type="EMBL" id="JASJQH010007455">
    <property type="protein sequence ID" value="KAK9708766.1"/>
    <property type="molecule type" value="Genomic_DNA"/>
</dbReference>
<evidence type="ECO:0000256" key="2">
    <source>
        <dbReference type="ARBA" id="ARBA00001974"/>
    </source>
</evidence>
<dbReference type="PANTHER" id="PTHR10909">
    <property type="entry name" value="ELECTRON TRANSPORT OXIDOREDUCTASE"/>
    <property type="match status" value="1"/>
</dbReference>
<feature type="domain" description="Acyl-CoA oxidase/dehydrogenase middle" evidence="14">
    <location>
        <begin position="144"/>
        <end position="254"/>
    </location>
</feature>
<comment type="subcellular location">
    <subcellularLocation>
        <location evidence="3">Peroxisome</location>
    </subcellularLocation>
</comment>
<feature type="domain" description="Acyl-coenzyme A oxidase N-terminal" evidence="15">
    <location>
        <begin position="28"/>
        <end position="142"/>
    </location>
</feature>
<dbReference type="InterPro" id="IPR012258">
    <property type="entry name" value="Acyl-CoA_oxidase"/>
</dbReference>